<accession>A0A251TFB5</accession>
<name>A0A251TFB5_HELAN</name>
<sequence length="53" mass="6677">MCNLSIYYIFPWLELSFLYKFLRWHTKSQYKMHKFLPISSVTTPLPFYLYYTR</sequence>
<dbReference type="InParanoid" id="A0A251TFB5"/>
<proteinExistence type="predicted"/>
<dbReference type="AlphaFoldDB" id="A0A251TFB5"/>
<evidence type="ECO:0000313" key="2">
    <source>
        <dbReference type="Proteomes" id="UP000215914"/>
    </source>
</evidence>
<reference evidence="2" key="1">
    <citation type="journal article" date="2017" name="Nature">
        <title>The sunflower genome provides insights into oil metabolism, flowering and Asterid evolution.</title>
        <authorList>
            <person name="Badouin H."/>
            <person name="Gouzy J."/>
            <person name="Grassa C.J."/>
            <person name="Murat F."/>
            <person name="Staton S.E."/>
            <person name="Cottret L."/>
            <person name="Lelandais-Briere C."/>
            <person name="Owens G.L."/>
            <person name="Carrere S."/>
            <person name="Mayjonade B."/>
            <person name="Legrand L."/>
            <person name="Gill N."/>
            <person name="Kane N.C."/>
            <person name="Bowers J.E."/>
            <person name="Hubner S."/>
            <person name="Bellec A."/>
            <person name="Berard A."/>
            <person name="Berges H."/>
            <person name="Blanchet N."/>
            <person name="Boniface M.C."/>
            <person name="Brunel D."/>
            <person name="Catrice O."/>
            <person name="Chaidir N."/>
            <person name="Claudel C."/>
            <person name="Donnadieu C."/>
            <person name="Faraut T."/>
            <person name="Fievet G."/>
            <person name="Helmstetter N."/>
            <person name="King M."/>
            <person name="Knapp S.J."/>
            <person name="Lai Z."/>
            <person name="Le Paslier M.C."/>
            <person name="Lippi Y."/>
            <person name="Lorenzon L."/>
            <person name="Mandel J.R."/>
            <person name="Marage G."/>
            <person name="Marchand G."/>
            <person name="Marquand E."/>
            <person name="Bret-Mestries E."/>
            <person name="Morien E."/>
            <person name="Nambeesan S."/>
            <person name="Nguyen T."/>
            <person name="Pegot-Espagnet P."/>
            <person name="Pouilly N."/>
            <person name="Raftis F."/>
            <person name="Sallet E."/>
            <person name="Schiex T."/>
            <person name="Thomas J."/>
            <person name="Vandecasteele C."/>
            <person name="Vares D."/>
            <person name="Vear F."/>
            <person name="Vautrin S."/>
            <person name="Crespi M."/>
            <person name="Mangin B."/>
            <person name="Burke J.M."/>
            <person name="Salse J."/>
            <person name="Munos S."/>
            <person name="Vincourt P."/>
            <person name="Rieseberg L.H."/>
            <person name="Langlade N.B."/>
        </authorList>
    </citation>
    <scope>NUCLEOTIDE SEQUENCE [LARGE SCALE GENOMIC DNA]</scope>
    <source>
        <strain evidence="2">cv. SF193</strain>
    </source>
</reference>
<evidence type="ECO:0000313" key="1">
    <source>
        <dbReference type="EMBL" id="OTG09768.1"/>
    </source>
</evidence>
<organism evidence="1 2">
    <name type="scientific">Helianthus annuus</name>
    <name type="common">Common sunflower</name>
    <dbReference type="NCBI Taxonomy" id="4232"/>
    <lineage>
        <taxon>Eukaryota</taxon>
        <taxon>Viridiplantae</taxon>
        <taxon>Streptophyta</taxon>
        <taxon>Embryophyta</taxon>
        <taxon>Tracheophyta</taxon>
        <taxon>Spermatophyta</taxon>
        <taxon>Magnoliopsida</taxon>
        <taxon>eudicotyledons</taxon>
        <taxon>Gunneridae</taxon>
        <taxon>Pentapetalae</taxon>
        <taxon>asterids</taxon>
        <taxon>campanulids</taxon>
        <taxon>Asterales</taxon>
        <taxon>Asteraceae</taxon>
        <taxon>Asteroideae</taxon>
        <taxon>Heliantheae alliance</taxon>
        <taxon>Heliantheae</taxon>
        <taxon>Helianthus</taxon>
    </lineage>
</organism>
<keyword evidence="2" id="KW-1185">Reference proteome</keyword>
<dbReference type="Proteomes" id="UP000215914">
    <property type="component" value="Chromosome 10"/>
</dbReference>
<dbReference type="EMBL" id="CM007899">
    <property type="protein sequence ID" value="OTG09768.1"/>
    <property type="molecule type" value="Genomic_DNA"/>
</dbReference>
<protein>
    <submittedName>
        <fullName evidence="1">Uncharacterized protein</fullName>
    </submittedName>
</protein>
<gene>
    <name evidence="1" type="ORF">HannXRQ_Chr10g0280121</name>
</gene>